<keyword evidence="3" id="KW-0963">Cytoplasm</keyword>
<dbReference type="GO" id="GO:0046496">
    <property type="term" value="P:nicotinamide nucleotide metabolic process"/>
    <property type="evidence" value="ECO:0007669"/>
    <property type="project" value="UniProtKB-ARBA"/>
</dbReference>
<organism evidence="15 16">
    <name type="scientific">Diploptera punctata</name>
    <name type="common">Pacific beetle cockroach</name>
    <dbReference type="NCBI Taxonomy" id="6984"/>
    <lineage>
        <taxon>Eukaryota</taxon>
        <taxon>Metazoa</taxon>
        <taxon>Ecdysozoa</taxon>
        <taxon>Arthropoda</taxon>
        <taxon>Hexapoda</taxon>
        <taxon>Insecta</taxon>
        <taxon>Pterygota</taxon>
        <taxon>Neoptera</taxon>
        <taxon>Polyneoptera</taxon>
        <taxon>Dictyoptera</taxon>
        <taxon>Blattodea</taxon>
        <taxon>Blaberoidea</taxon>
        <taxon>Blaberidae</taxon>
        <taxon>Diplopterinae</taxon>
        <taxon>Diploptera</taxon>
    </lineage>
</organism>
<evidence type="ECO:0000313" key="15">
    <source>
        <dbReference type="EMBL" id="KAJ9597251.1"/>
    </source>
</evidence>
<proteinExistence type="inferred from homology"/>
<comment type="subcellular location">
    <subcellularLocation>
        <location evidence="1">Cytoplasm</location>
    </subcellularLocation>
</comment>
<comment type="similarity">
    <text evidence="2">Belongs to the FGGY kinase family.</text>
</comment>
<feature type="domain" description="Carbohydrate kinase FGGY N-terminal" evidence="14">
    <location>
        <begin position="9"/>
        <end position="264"/>
    </location>
</feature>
<dbReference type="GO" id="GO:0006163">
    <property type="term" value="P:purine nucleotide metabolic process"/>
    <property type="evidence" value="ECO:0007669"/>
    <property type="project" value="UniProtKB-ARBA"/>
</dbReference>
<dbReference type="GO" id="GO:1901701">
    <property type="term" value="P:cellular response to oxygen-containing compound"/>
    <property type="evidence" value="ECO:0007669"/>
    <property type="project" value="UniProtKB-ARBA"/>
</dbReference>
<evidence type="ECO:0000256" key="6">
    <source>
        <dbReference type="ARBA" id="ARBA00022777"/>
    </source>
</evidence>
<feature type="compositionally biased region" description="Polar residues" evidence="13">
    <location>
        <begin position="33"/>
        <end position="43"/>
    </location>
</feature>
<sequence>MSSGERNLLLGIDIGTTSVKVCLVDPKTRQITSKQNKDTQANVPSDLGSEGNKQDVPKIISALNSCVSRLPKDQLKQVGKIGICGQMHGVMLWCNKEDTRAWDCTETYMGCRFEIPKENVSALYTWQDTRCDPTFLETLPMPQTHLPTYSGYGCATLFWISRNRSDKLVRFNRAGTVQDFAVAMLCNLDKPVMSVQNAASWGYFDTNAGTWNVDILKGADFPVNLLPQIIESGKIAGTLALTWYGIPSGTPVGAGLGDLQCSVLATLEKPNDAVLNLSTSAQLAFVMPSEFKPVNHPVVQSVGYFPYFNGRYLAVAASLNGGNTLATFVRTLQQWTLELGFNVPQSKIWDTVMNLGAQDSAVSSLKVIPTLLGERHIPEQNASISNVDPGNLSLGQVFRAACRGIIENLHSMMPREMLVASDIERIIGIGSALIRNKVLQKEVQDWYKLPIDFVSGGDAAMGAALSVLSTQ</sequence>
<dbReference type="FunFam" id="3.30.420.40:FF:000132">
    <property type="entry name" value="Sedoheptulokinase"/>
    <property type="match status" value="1"/>
</dbReference>
<dbReference type="CDD" id="cd07777">
    <property type="entry name" value="ASKHA_NBD_FGGY_SHK"/>
    <property type="match status" value="1"/>
</dbReference>
<dbReference type="InterPro" id="IPR043129">
    <property type="entry name" value="ATPase_NBD"/>
</dbReference>
<name>A0AAD8EP37_DIPPU</name>
<evidence type="ECO:0000256" key="8">
    <source>
        <dbReference type="ARBA" id="ARBA00052736"/>
    </source>
</evidence>
<keyword evidence="5" id="KW-0547">Nucleotide-binding</keyword>
<reference evidence="15" key="2">
    <citation type="submission" date="2023-05" db="EMBL/GenBank/DDBJ databases">
        <authorList>
            <person name="Fouks B."/>
        </authorList>
    </citation>
    <scope>NUCLEOTIDE SEQUENCE</scope>
    <source>
        <strain evidence="15">Stay&amp;Tobe</strain>
        <tissue evidence="15">Testes</tissue>
    </source>
</reference>
<evidence type="ECO:0000259" key="14">
    <source>
        <dbReference type="Pfam" id="PF00370"/>
    </source>
</evidence>
<dbReference type="GO" id="GO:1901135">
    <property type="term" value="P:carbohydrate derivative metabolic process"/>
    <property type="evidence" value="ECO:0007669"/>
    <property type="project" value="UniProtKB-ARBA"/>
</dbReference>
<feature type="region of interest" description="Disordered" evidence="13">
    <location>
        <begin position="33"/>
        <end position="52"/>
    </location>
</feature>
<evidence type="ECO:0000256" key="4">
    <source>
        <dbReference type="ARBA" id="ARBA00022679"/>
    </source>
</evidence>
<dbReference type="GO" id="GO:0005829">
    <property type="term" value="C:cytosol"/>
    <property type="evidence" value="ECO:0007669"/>
    <property type="project" value="TreeGrafter"/>
</dbReference>
<dbReference type="InterPro" id="IPR018484">
    <property type="entry name" value="FGGY_N"/>
</dbReference>
<keyword evidence="6" id="KW-0418">Kinase</keyword>
<dbReference type="GO" id="GO:0005524">
    <property type="term" value="F:ATP binding"/>
    <property type="evidence" value="ECO:0007669"/>
    <property type="project" value="UniProtKB-KW"/>
</dbReference>
<evidence type="ECO:0000256" key="3">
    <source>
        <dbReference type="ARBA" id="ARBA00022490"/>
    </source>
</evidence>
<comment type="caution">
    <text evidence="15">The sequence shown here is derived from an EMBL/GenBank/DDBJ whole genome shotgun (WGS) entry which is preliminary data.</text>
</comment>
<keyword evidence="4" id="KW-0808">Transferase</keyword>
<dbReference type="Pfam" id="PF00370">
    <property type="entry name" value="FGGY_N"/>
    <property type="match status" value="1"/>
</dbReference>
<dbReference type="GO" id="GO:0071396">
    <property type="term" value="P:cellular response to lipid"/>
    <property type="evidence" value="ECO:0007669"/>
    <property type="project" value="UniProtKB-ARBA"/>
</dbReference>
<comment type="catalytic activity">
    <reaction evidence="8">
        <text>sedoheptulose + ATP = D-sedoheptulose 7-phosphate + ADP + H(+)</text>
        <dbReference type="Rhea" id="RHEA:23844"/>
        <dbReference type="ChEBI" id="CHEBI:15378"/>
        <dbReference type="ChEBI" id="CHEBI:16802"/>
        <dbReference type="ChEBI" id="CHEBI:30616"/>
        <dbReference type="ChEBI" id="CHEBI:57483"/>
        <dbReference type="ChEBI" id="CHEBI:456216"/>
        <dbReference type="EC" id="2.7.1.14"/>
    </reaction>
</comment>
<gene>
    <name evidence="15" type="ORF">L9F63_011887</name>
</gene>
<evidence type="ECO:0000256" key="2">
    <source>
        <dbReference type="ARBA" id="ARBA00009156"/>
    </source>
</evidence>
<evidence type="ECO:0000256" key="12">
    <source>
        <dbReference type="ARBA" id="ARBA00076706"/>
    </source>
</evidence>
<evidence type="ECO:0000256" key="10">
    <source>
        <dbReference type="ARBA" id="ARBA00066341"/>
    </source>
</evidence>
<evidence type="ECO:0000256" key="9">
    <source>
        <dbReference type="ARBA" id="ARBA00057196"/>
    </source>
</evidence>
<dbReference type="PANTHER" id="PTHR10196">
    <property type="entry name" value="SUGAR KINASE"/>
    <property type="match status" value="1"/>
</dbReference>
<dbReference type="PANTHER" id="PTHR10196:SF67">
    <property type="entry name" value="SEDOHEPTULOKINASE"/>
    <property type="match status" value="1"/>
</dbReference>
<dbReference type="GO" id="GO:0006071">
    <property type="term" value="P:glycerol metabolic process"/>
    <property type="evidence" value="ECO:0007669"/>
    <property type="project" value="TreeGrafter"/>
</dbReference>
<dbReference type="SUPFAM" id="SSF53067">
    <property type="entry name" value="Actin-like ATPase domain"/>
    <property type="match status" value="2"/>
</dbReference>
<dbReference type="EMBL" id="JASPKZ010001621">
    <property type="protein sequence ID" value="KAJ9597251.1"/>
    <property type="molecule type" value="Genomic_DNA"/>
</dbReference>
<dbReference type="Proteomes" id="UP001233999">
    <property type="component" value="Unassembled WGS sequence"/>
</dbReference>
<dbReference type="GO" id="GO:0009617">
    <property type="term" value="P:response to bacterium"/>
    <property type="evidence" value="ECO:0007669"/>
    <property type="project" value="UniProtKB-ARBA"/>
</dbReference>
<comment type="function">
    <text evidence="9">Acts as a modulator of macrophage activation through control of glucose metabolism.</text>
</comment>
<accession>A0AAD8EP37</accession>
<evidence type="ECO:0000256" key="1">
    <source>
        <dbReference type="ARBA" id="ARBA00004496"/>
    </source>
</evidence>
<reference evidence="15" key="1">
    <citation type="journal article" date="2023" name="IScience">
        <title>Live-bearing cockroach genome reveals convergent evolutionary mechanisms linked to viviparity in insects and beyond.</title>
        <authorList>
            <person name="Fouks B."/>
            <person name="Harrison M.C."/>
            <person name="Mikhailova A.A."/>
            <person name="Marchal E."/>
            <person name="English S."/>
            <person name="Carruthers M."/>
            <person name="Jennings E.C."/>
            <person name="Chiamaka E.L."/>
            <person name="Frigard R.A."/>
            <person name="Pippel M."/>
            <person name="Attardo G.M."/>
            <person name="Benoit J.B."/>
            <person name="Bornberg-Bauer E."/>
            <person name="Tobe S.S."/>
        </authorList>
    </citation>
    <scope>NUCLEOTIDE SEQUENCE</scope>
    <source>
        <strain evidence="15">Stay&amp;Tobe</strain>
    </source>
</reference>
<dbReference type="Gene3D" id="3.30.420.40">
    <property type="match status" value="2"/>
</dbReference>
<keyword evidence="16" id="KW-1185">Reference proteome</keyword>
<evidence type="ECO:0000256" key="11">
    <source>
        <dbReference type="ARBA" id="ARBA00069425"/>
    </source>
</evidence>
<dbReference type="FunFam" id="3.30.420.40:FF:000111">
    <property type="entry name" value="Sedoheptulokinase"/>
    <property type="match status" value="1"/>
</dbReference>
<evidence type="ECO:0000256" key="5">
    <source>
        <dbReference type="ARBA" id="ARBA00022741"/>
    </source>
</evidence>
<evidence type="ECO:0000256" key="13">
    <source>
        <dbReference type="SAM" id="MobiDB-lite"/>
    </source>
</evidence>
<dbReference type="GO" id="GO:0050277">
    <property type="term" value="F:sedoheptulokinase activity"/>
    <property type="evidence" value="ECO:0007669"/>
    <property type="project" value="UniProtKB-EC"/>
</dbReference>
<protein>
    <recommendedName>
        <fullName evidence="11">Sedoheptulokinase</fullName>
        <ecNumber evidence="10">2.7.1.14</ecNumber>
    </recommendedName>
    <alternativeName>
        <fullName evidence="12">Carbohydrate kinase-like protein</fullName>
    </alternativeName>
</protein>
<dbReference type="EC" id="2.7.1.14" evidence="10"/>
<dbReference type="GO" id="GO:0006091">
    <property type="term" value="P:generation of precursor metabolites and energy"/>
    <property type="evidence" value="ECO:0007669"/>
    <property type="project" value="UniProtKB-ARBA"/>
</dbReference>
<dbReference type="AlphaFoldDB" id="A0AAD8EP37"/>
<keyword evidence="7" id="KW-0067">ATP-binding</keyword>
<evidence type="ECO:0000313" key="16">
    <source>
        <dbReference type="Proteomes" id="UP001233999"/>
    </source>
</evidence>
<evidence type="ECO:0000256" key="7">
    <source>
        <dbReference type="ARBA" id="ARBA00022840"/>
    </source>
</evidence>